<protein>
    <submittedName>
        <fullName evidence="2">Uncharacterized protein</fullName>
    </submittedName>
</protein>
<dbReference type="RefSeq" id="WP_069479084.1">
    <property type="nucleotide sequence ID" value="NZ_CP017111.1"/>
</dbReference>
<dbReference type="PATRIC" id="fig|1193502.14.peg.2841"/>
<reference evidence="3" key="1">
    <citation type="submission" date="2016-08" db="EMBL/GenBank/DDBJ databases">
        <title>Complete genome sequence of the organohalide-respiring Epsilonproteobacterium Sulfurospirillum halorespirans.</title>
        <authorList>
            <person name="Goris T."/>
            <person name="Zimmermann J."/>
            <person name="Schenz B."/>
            <person name="Lemos M."/>
            <person name="Hackermueller J."/>
            <person name="Diekert G."/>
        </authorList>
    </citation>
    <scope>NUCLEOTIDE SEQUENCE [LARGE SCALE GENOMIC DNA]</scope>
    <source>
        <strain>DSM 13726</strain>
        <strain evidence="3">PCE-M2</strain>
    </source>
</reference>
<accession>A0A1D7TNL3</accession>
<keyword evidence="3" id="KW-1185">Reference proteome</keyword>
<proteinExistence type="predicted"/>
<sequence>MEESFSHAEKIIDQFLTEFDPNRYLFLDVLYRFEEEDLEPIISALSHCKLPKRYASYIDVLHEKFANKVDLNASDLFICTDDEIYIKRYFQVEIPENSADRRACGIPNETLAGYKKQYFPNNEYKERLLTLLPFAINSTLNVKKINPMEFKTLFIPTFVNLADIVIIESTEIEDLRSIRGLSFFILREIFEDLMLLVAEDILLHFSNQEKKAIDFLSHFGIHETIDAKGNRYKPNPILDESKRAWNMTTIRSTMIQFKKSKQTLYDRRNDIAIIKKKLDQLHSESKEISQQIKKEHLGLKDVEEKADQTRTTLERLETNDAKEVKFLEDGEEKNFDRRSLMAQLYRKEDSILNQRTRHQKALKELDLALANKQKEIYVWERRFGETEKSLVILESQGHPIDGQYERIRRALAKTLSQR</sequence>
<name>A0A1D7TNL3_9BACT</name>
<feature type="coiled-coil region" evidence="1">
    <location>
        <begin position="271"/>
        <end position="319"/>
    </location>
</feature>
<evidence type="ECO:0000256" key="1">
    <source>
        <dbReference type="SAM" id="Coils"/>
    </source>
</evidence>
<organism evidence="2 3">
    <name type="scientific">Sulfurospirillum halorespirans DSM 13726</name>
    <dbReference type="NCBI Taxonomy" id="1193502"/>
    <lineage>
        <taxon>Bacteria</taxon>
        <taxon>Pseudomonadati</taxon>
        <taxon>Campylobacterota</taxon>
        <taxon>Epsilonproteobacteria</taxon>
        <taxon>Campylobacterales</taxon>
        <taxon>Sulfurospirillaceae</taxon>
        <taxon>Sulfurospirillum</taxon>
    </lineage>
</organism>
<dbReference type="KEGG" id="shal:SHALO_2809"/>
<keyword evidence="1" id="KW-0175">Coiled coil</keyword>
<dbReference type="AlphaFoldDB" id="A0A1D7TNL3"/>
<dbReference type="Proteomes" id="UP000094609">
    <property type="component" value="Chromosome"/>
</dbReference>
<evidence type="ECO:0000313" key="2">
    <source>
        <dbReference type="EMBL" id="AOO66562.1"/>
    </source>
</evidence>
<gene>
    <name evidence="2" type="ORF">SHALO_2809</name>
</gene>
<evidence type="ECO:0000313" key="3">
    <source>
        <dbReference type="Proteomes" id="UP000094609"/>
    </source>
</evidence>
<dbReference type="STRING" id="1193502.SHALO_2809"/>
<dbReference type="EMBL" id="CP017111">
    <property type="protein sequence ID" value="AOO66562.1"/>
    <property type="molecule type" value="Genomic_DNA"/>
</dbReference>